<evidence type="ECO:0000256" key="2">
    <source>
        <dbReference type="ARBA" id="ARBA00022448"/>
    </source>
</evidence>
<evidence type="ECO:0000313" key="8">
    <source>
        <dbReference type="EMBL" id="MDR6245395.1"/>
    </source>
</evidence>
<feature type="transmembrane region" description="Helical" evidence="7">
    <location>
        <begin position="111"/>
        <end position="142"/>
    </location>
</feature>
<feature type="transmembrane region" description="Helical" evidence="7">
    <location>
        <begin position="269"/>
        <end position="289"/>
    </location>
</feature>
<dbReference type="RefSeq" id="WP_188777512.1">
    <property type="nucleotide sequence ID" value="NZ_BMMB01000010.1"/>
</dbReference>
<feature type="transmembrane region" description="Helical" evidence="7">
    <location>
        <begin position="6"/>
        <end position="26"/>
    </location>
</feature>
<sequence>MSVGHIFVILIPIFFVIILGFLGGHFKVFSPASSKGLNTLVTKFALPAHLFIGITTTSKQTLIEKWPFFMTMFLGIIGFYVIMLLIMRLVFRMDLNTSSIFSLNSTQPSFAFMGIPVLGSLFGAAEVAIPIAITGIVVNALLDPIATIVSSVGKKTQASSQQDGEHQNLFKLTIHSILHGLREPLACVPLIGVILTLLGFHAPQLLQDSLDQIGDITSGAALFAIGVTIGLNRIKLSGSAISISVLKVIALPLLTLAFAAMLGLSSDDVTMAVLLVSFPGSAVAAMIATRFETLEVETASSFVLSSILSLISLPILISLLL</sequence>
<protein>
    <submittedName>
        <fullName evidence="8">Auxin efflux carrier (AEC)</fullName>
    </submittedName>
</protein>
<feature type="transmembrane region" description="Helical" evidence="7">
    <location>
        <begin position="243"/>
        <end position="263"/>
    </location>
</feature>
<reference evidence="8 9" key="1">
    <citation type="submission" date="2023-07" db="EMBL/GenBank/DDBJ databases">
        <title>Genomic Encyclopedia of Type Strains, Phase IV (KMG-IV): sequencing the most valuable type-strain genomes for metagenomic binning, comparative biology and taxonomic classification.</title>
        <authorList>
            <person name="Goeker M."/>
        </authorList>
    </citation>
    <scope>NUCLEOTIDE SEQUENCE [LARGE SCALE GENOMIC DNA]</scope>
    <source>
        <strain evidence="8 9">DSM 22170</strain>
    </source>
</reference>
<evidence type="ECO:0000256" key="6">
    <source>
        <dbReference type="ARBA" id="ARBA00023136"/>
    </source>
</evidence>
<organism evidence="8 9">
    <name type="scientific">Paenibacillus hunanensis</name>
    <dbReference type="NCBI Taxonomy" id="539262"/>
    <lineage>
        <taxon>Bacteria</taxon>
        <taxon>Bacillati</taxon>
        <taxon>Bacillota</taxon>
        <taxon>Bacilli</taxon>
        <taxon>Bacillales</taxon>
        <taxon>Paenibacillaceae</taxon>
        <taxon>Paenibacillus</taxon>
    </lineage>
</organism>
<evidence type="ECO:0000256" key="5">
    <source>
        <dbReference type="ARBA" id="ARBA00022989"/>
    </source>
</evidence>
<dbReference type="Pfam" id="PF03547">
    <property type="entry name" value="Mem_trans"/>
    <property type="match status" value="1"/>
</dbReference>
<dbReference type="InterPro" id="IPR004776">
    <property type="entry name" value="Mem_transp_PIN-like"/>
</dbReference>
<proteinExistence type="predicted"/>
<keyword evidence="3" id="KW-1003">Cell membrane</keyword>
<keyword evidence="4 7" id="KW-0812">Transmembrane</keyword>
<feature type="transmembrane region" description="Helical" evidence="7">
    <location>
        <begin position="68"/>
        <end position="91"/>
    </location>
</feature>
<comment type="subcellular location">
    <subcellularLocation>
        <location evidence="1">Membrane</location>
        <topology evidence="1">Multi-pass membrane protein</topology>
    </subcellularLocation>
</comment>
<feature type="transmembrane region" description="Helical" evidence="7">
    <location>
        <begin position="185"/>
        <end position="206"/>
    </location>
</feature>
<dbReference type="Proteomes" id="UP001185028">
    <property type="component" value="Unassembled WGS sequence"/>
</dbReference>
<evidence type="ECO:0000256" key="1">
    <source>
        <dbReference type="ARBA" id="ARBA00004141"/>
    </source>
</evidence>
<evidence type="ECO:0000256" key="3">
    <source>
        <dbReference type="ARBA" id="ARBA00022475"/>
    </source>
</evidence>
<gene>
    <name evidence="8" type="ORF">JOC58_003308</name>
</gene>
<evidence type="ECO:0000256" key="7">
    <source>
        <dbReference type="SAM" id="Phobius"/>
    </source>
</evidence>
<dbReference type="PANTHER" id="PTHR36838">
    <property type="entry name" value="AUXIN EFFLUX CARRIER FAMILY PROTEIN"/>
    <property type="match status" value="1"/>
</dbReference>
<feature type="transmembrane region" description="Helical" evidence="7">
    <location>
        <begin position="301"/>
        <end position="320"/>
    </location>
</feature>
<feature type="transmembrane region" description="Helical" evidence="7">
    <location>
        <begin position="212"/>
        <end position="231"/>
    </location>
</feature>
<comment type="caution">
    <text evidence="8">The sequence shown here is derived from an EMBL/GenBank/DDBJ whole genome shotgun (WGS) entry which is preliminary data.</text>
</comment>
<dbReference type="PANTHER" id="PTHR36838:SF1">
    <property type="entry name" value="SLR1864 PROTEIN"/>
    <property type="match status" value="1"/>
</dbReference>
<accession>A0ABU1J1L9</accession>
<dbReference type="EMBL" id="JAVDQH010000014">
    <property type="protein sequence ID" value="MDR6245395.1"/>
    <property type="molecule type" value="Genomic_DNA"/>
</dbReference>
<evidence type="ECO:0000256" key="4">
    <source>
        <dbReference type="ARBA" id="ARBA00022692"/>
    </source>
</evidence>
<keyword evidence="5 7" id="KW-1133">Transmembrane helix</keyword>
<name>A0ABU1J1L9_9BACL</name>
<keyword evidence="9" id="KW-1185">Reference proteome</keyword>
<evidence type="ECO:0000313" key="9">
    <source>
        <dbReference type="Proteomes" id="UP001185028"/>
    </source>
</evidence>
<keyword evidence="6 7" id="KW-0472">Membrane</keyword>
<keyword evidence="2" id="KW-0813">Transport</keyword>